<accession>A0A0G1EMW7</accession>
<dbReference type="EMBL" id="LCFB01000020">
    <property type="protein sequence ID" value="KKS84386.1"/>
    <property type="molecule type" value="Genomic_DNA"/>
</dbReference>
<proteinExistence type="predicted"/>
<name>A0A0G1EMW7_9BACT</name>
<gene>
    <name evidence="1" type="ORF">UV59_C0020G0015</name>
</gene>
<evidence type="ECO:0000313" key="1">
    <source>
        <dbReference type="EMBL" id="KKS84386.1"/>
    </source>
</evidence>
<dbReference type="STRING" id="1618436.UV59_C0020G0015"/>
<dbReference type="Proteomes" id="UP000034543">
    <property type="component" value="Unassembled WGS sequence"/>
</dbReference>
<reference evidence="1 2" key="1">
    <citation type="journal article" date="2015" name="Nature">
        <title>rRNA introns, odd ribosomes, and small enigmatic genomes across a large radiation of phyla.</title>
        <authorList>
            <person name="Brown C.T."/>
            <person name="Hug L.A."/>
            <person name="Thomas B.C."/>
            <person name="Sharon I."/>
            <person name="Castelle C.J."/>
            <person name="Singh A."/>
            <person name="Wilkins M.J."/>
            <person name="Williams K.H."/>
            <person name="Banfield J.F."/>
        </authorList>
    </citation>
    <scope>NUCLEOTIDE SEQUENCE [LARGE SCALE GENOMIC DNA]</scope>
</reference>
<dbReference type="AlphaFoldDB" id="A0A0G1EMW7"/>
<organism evidence="1 2">
    <name type="scientific">Candidatus Gottesmanbacteria bacterium GW2011_GWA1_43_11</name>
    <dbReference type="NCBI Taxonomy" id="1618436"/>
    <lineage>
        <taxon>Bacteria</taxon>
        <taxon>Candidatus Gottesmaniibacteriota</taxon>
    </lineage>
</organism>
<evidence type="ECO:0000313" key="2">
    <source>
        <dbReference type="Proteomes" id="UP000034543"/>
    </source>
</evidence>
<evidence type="ECO:0008006" key="3">
    <source>
        <dbReference type="Google" id="ProtNLM"/>
    </source>
</evidence>
<protein>
    <recommendedName>
        <fullName evidence="3">Methyltransferase</fullName>
    </recommendedName>
</protein>
<comment type="caution">
    <text evidence="1">The sequence shown here is derived from an EMBL/GenBank/DDBJ whole genome shotgun (WGS) entry which is preliminary data.</text>
</comment>
<sequence>MAYRMILSGNYGTHLAPLIQAVNKTQGDIVELGIGIFSTPYLHYQSFLSKRHLTSYDNEAGWVSRFATSNVSGHRYQGPYHDLRYVANWDEAKIEKPWDVALVDHSPSERRIVEIRRLAGLAKYIIIHDSNPRKDREYHYSQIYPLFKYKTVWDTDTNPAMVLSNFIDLEDFWQ</sequence>